<accession>A0A3P7JM40</accession>
<dbReference type="AlphaFoldDB" id="A0A3P7JM40"/>
<reference evidence="3 4" key="1">
    <citation type="submission" date="2018-11" db="EMBL/GenBank/DDBJ databases">
        <authorList>
            <consortium name="Pathogen Informatics"/>
        </authorList>
    </citation>
    <scope>NUCLEOTIDE SEQUENCE [LARGE SCALE GENOMIC DNA]</scope>
</reference>
<feature type="region of interest" description="Disordered" evidence="1">
    <location>
        <begin position="67"/>
        <end position="100"/>
    </location>
</feature>
<proteinExistence type="predicted"/>
<evidence type="ECO:0000256" key="1">
    <source>
        <dbReference type="SAM" id="MobiDB-lite"/>
    </source>
</evidence>
<dbReference type="Proteomes" id="UP000270094">
    <property type="component" value="Unassembled WGS sequence"/>
</dbReference>
<feature type="chain" id="PRO_5018007467" evidence="2">
    <location>
        <begin position="34"/>
        <end position="100"/>
    </location>
</feature>
<evidence type="ECO:0000313" key="4">
    <source>
        <dbReference type="Proteomes" id="UP000270094"/>
    </source>
</evidence>
<protein>
    <submittedName>
        <fullName evidence="3">Uncharacterized protein</fullName>
    </submittedName>
</protein>
<evidence type="ECO:0000313" key="3">
    <source>
        <dbReference type="EMBL" id="VDM77237.1"/>
    </source>
</evidence>
<keyword evidence="2" id="KW-0732">Signal</keyword>
<sequence>MSVYKAIQQRIPARHMSPYAIFVLLALLAITSAEEKQSDFYQITSGNISVNGPFDWNDYNYTSGGGSGSISVKTPKDGGKVGSDGQPGSDEDYHPRIRHA</sequence>
<evidence type="ECO:0000256" key="2">
    <source>
        <dbReference type="SAM" id="SignalP"/>
    </source>
</evidence>
<keyword evidence="4" id="KW-1185">Reference proteome</keyword>
<dbReference type="EMBL" id="UYYB01098737">
    <property type="protein sequence ID" value="VDM77237.1"/>
    <property type="molecule type" value="Genomic_DNA"/>
</dbReference>
<gene>
    <name evidence="3" type="ORF">SVUK_LOCUS12235</name>
</gene>
<organism evidence="3 4">
    <name type="scientific">Strongylus vulgaris</name>
    <name type="common">Blood worm</name>
    <dbReference type="NCBI Taxonomy" id="40348"/>
    <lineage>
        <taxon>Eukaryota</taxon>
        <taxon>Metazoa</taxon>
        <taxon>Ecdysozoa</taxon>
        <taxon>Nematoda</taxon>
        <taxon>Chromadorea</taxon>
        <taxon>Rhabditida</taxon>
        <taxon>Rhabditina</taxon>
        <taxon>Rhabditomorpha</taxon>
        <taxon>Strongyloidea</taxon>
        <taxon>Strongylidae</taxon>
        <taxon>Strongylus</taxon>
    </lineage>
</organism>
<feature type="signal peptide" evidence="2">
    <location>
        <begin position="1"/>
        <end position="33"/>
    </location>
</feature>
<name>A0A3P7JM40_STRVU</name>
<feature type="compositionally biased region" description="Basic and acidic residues" evidence="1">
    <location>
        <begin position="91"/>
        <end position="100"/>
    </location>
</feature>